<dbReference type="OrthoDB" id="9803476at2"/>
<reference evidence="3" key="1">
    <citation type="submission" date="2021-03" db="EMBL/GenBank/DDBJ databases">
        <title>Genomic Encyclopedia of Type Strains, Phase IV (KMG-IV): sequencing the most valuable type-strain genomes for metagenomic binning, comparative biology and taxonomic classification.</title>
        <authorList>
            <person name="Goeker M."/>
        </authorList>
    </citation>
    <scope>NUCLEOTIDE SEQUENCE</scope>
    <source>
        <strain evidence="3">DSM 107338</strain>
    </source>
</reference>
<dbReference type="CDD" id="cd08899">
    <property type="entry name" value="SRPBCC_CalC_Aha1-like_6"/>
    <property type="match status" value="1"/>
</dbReference>
<dbReference type="SUPFAM" id="SSF55961">
    <property type="entry name" value="Bet v1-like"/>
    <property type="match status" value="1"/>
</dbReference>
<evidence type="ECO:0000259" key="2">
    <source>
        <dbReference type="Pfam" id="PF08327"/>
    </source>
</evidence>
<accession>A0A9X0YUU0</accession>
<keyword evidence="4" id="KW-1185">Reference proteome</keyword>
<sequence>MQTYGKLNKVDERYKLKFERAYAYSVEEVWGIVTNPKHFTQWYPFATGEMELRLGGKIYFDDGEGSTYEGVITELAPPHIFAFREIDDLLSIELKTEDDGCCLVFEHTFDDASMSTSVATGWHRCLDALGMIIEGSPVEWPDNAASLRKTYKETFNS</sequence>
<name>A0A9X0YUU0_9BACI</name>
<proteinExistence type="inferred from homology"/>
<dbReference type="Pfam" id="PF08327">
    <property type="entry name" value="AHSA1"/>
    <property type="match status" value="1"/>
</dbReference>
<organism evidence="3 4">
    <name type="scientific">Oceanobacillus polygoni</name>
    <dbReference type="NCBI Taxonomy" id="1235259"/>
    <lineage>
        <taxon>Bacteria</taxon>
        <taxon>Bacillati</taxon>
        <taxon>Bacillota</taxon>
        <taxon>Bacilli</taxon>
        <taxon>Bacillales</taxon>
        <taxon>Bacillaceae</taxon>
        <taxon>Oceanobacillus</taxon>
    </lineage>
</organism>
<dbReference type="InterPro" id="IPR023393">
    <property type="entry name" value="START-like_dom_sf"/>
</dbReference>
<feature type="domain" description="Activator of Hsp90 ATPase homologue 1/2-like C-terminal" evidence="2">
    <location>
        <begin position="24"/>
        <end position="130"/>
    </location>
</feature>
<dbReference type="RefSeq" id="WP_149476696.1">
    <property type="nucleotide sequence ID" value="NZ_JAGGMB010000013.1"/>
</dbReference>
<comment type="similarity">
    <text evidence="1">Belongs to the AHA1 family.</text>
</comment>
<dbReference type="AlphaFoldDB" id="A0A9X0YUU0"/>
<comment type="caution">
    <text evidence="3">The sequence shown here is derived from an EMBL/GenBank/DDBJ whole genome shotgun (WGS) entry which is preliminary data.</text>
</comment>
<dbReference type="InterPro" id="IPR013538">
    <property type="entry name" value="ASHA1/2-like_C"/>
</dbReference>
<evidence type="ECO:0000256" key="1">
    <source>
        <dbReference type="ARBA" id="ARBA00006817"/>
    </source>
</evidence>
<evidence type="ECO:0000313" key="3">
    <source>
        <dbReference type="EMBL" id="MBP2079098.1"/>
    </source>
</evidence>
<protein>
    <submittedName>
        <fullName evidence="3">Uncharacterized protein YndB with AHSA1/START domain</fullName>
    </submittedName>
</protein>
<dbReference type="Proteomes" id="UP001138793">
    <property type="component" value="Unassembled WGS sequence"/>
</dbReference>
<dbReference type="EMBL" id="JAGGMB010000013">
    <property type="protein sequence ID" value="MBP2079098.1"/>
    <property type="molecule type" value="Genomic_DNA"/>
</dbReference>
<dbReference type="Gene3D" id="3.30.530.20">
    <property type="match status" value="1"/>
</dbReference>
<evidence type="ECO:0000313" key="4">
    <source>
        <dbReference type="Proteomes" id="UP001138793"/>
    </source>
</evidence>
<gene>
    <name evidence="3" type="ORF">J2Z64_003369</name>
</gene>